<dbReference type="RefSeq" id="WP_106663522.1">
    <property type="nucleotide sequence ID" value="NZ_PGGM01000003.1"/>
</dbReference>
<comment type="caution">
    <text evidence="2">The sequence shown here is derived from an EMBL/GenBank/DDBJ whole genome shotgun (WGS) entry which is preliminary data.</text>
</comment>
<evidence type="ECO:0000259" key="1">
    <source>
        <dbReference type="Pfam" id="PF01738"/>
    </source>
</evidence>
<dbReference type="GO" id="GO:0016787">
    <property type="term" value="F:hydrolase activity"/>
    <property type="evidence" value="ECO:0007669"/>
    <property type="project" value="UniProtKB-KW"/>
</dbReference>
<dbReference type="InterPro" id="IPR050261">
    <property type="entry name" value="FrsA_esterase"/>
</dbReference>
<evidence type="ECO:0000313" key="2">
    <source>
        <dbReference type="EMBL" id="PSH65107.1"/>
    </source>
</evidence>
<proteinExistence type="predicted"/>
<keyword evidence="2" id="KW-0378">Hydrolase</keyword>
<dbReference type="EMBL" id="PGGM01000003">
    <property type="protein sequence ID" value="PSH65107.1"/>
    <property type="molecule type" value="Genomic_DNA"/>
</dbReference>
<evidence type="ECO:0000313" key="3">
    <source>
        <dbReference type="Proteomes" id="UP000241764"/>
    </source>
</evidence>
<dbReference type="AlphaFoldDB" id="A0A2P7BF49"/>
<dbReference type="OrthoDB" id="3647650at2"/>
<organism evidence="2 3">
    <name type="scientific">Phyllobacterium sophorae</name>
    <dbReference type="NCBI Taxonomy" id="1520277"/>
    <lineage>
        <taxon>Bacteria</taxon>
        <taxon>Pseudomonadati</taxon>
        <taxon>Pseudomonadota</taxon>
        <taxon>Alphaproteobacteria</taxon>
        <taxon>Hyphomicrobiales</taxon>
        <taxon>Phyllobacteriaceae</taxon>
        <taxon>Phyllobacterium</taxon>
    </lineage>
</organism>
<keyword evidence="3" id="KW-1185">Reference proteome</keyword>
<dbReference type="PANTHER" id="PTHR22946:SF0">
    <property type="entry name" value="DIENELACTONE HYDROLASE DOMAIN-CONTAINING PROTEIN"/>
    <property type="match status" value="1"/>
</dbReference>
<dbReference type="PANTHER" id="PTHR22946">
    <property type="entry name" value="DIENELACTONE HYDROLASE DOMAIN-CONTAINING PROTEIN-RELATED"/>
    <property type="match status" value="1"/>
</dbReference>
<feature type="domain" description="Dienelactone hydrolase" evidence="1">
    <location>
        <begin position="141"/>
        <end position="333"/>
    </location>
</feature>
<accession>A0A2P7BF49</accession>
<gene>
    <name evidence="2" type="ORF">CU103_08750</name>
</gene>
<dbReference type="Pfam" id="PF01738">
    <property type="entry name" value="DLH"/>
    <property type="match status" value="1"/>
</dbReference>
<dbReference type="InterPro" id="IPR002925">
    <property type="entry name" value="Dienelactn_hydro"/>
</dbReference>
<reference evidence="3" key="1">
    <citation type="submission" date="2017-11" db="EMBL/GenBank/DDBJ databases">
        <authorList>
            <person name="Kuznetsova I."/>
            <person name="Sazanova A."/>
            <person name="Chirak E."/>
            <person name="Safronova V."/>
            <person name="Willems A."/>
        </authorList>
    </citation>
    <scope>NUCLEOTIDE SEQUENCE [LARGE SCALE GENOMIC DNA]</scope>
    <source>
        <strain evidence="3">CCBAU 03422</strain>
    </source>
</reference>
<dbReference type="Proteomes" id="UP000241764">
    <property type="component" value="Unassembled WGS sequence"/>
</dbReference>
<protein>
    <submittedName>
        <fullName evidence="2">Hydrolase</fullName>
    </submittedName>
</protein>
<dbReference type="SUPFAM" id="SSF53474">
    <property type="entry name" value="alpha/beta-Hydrolases"/>
    <property type="match status" value="1"/>
</dbReference>
<dbReference type="InterPro" id="IPR029058">
    <property type="entry name" value="AB_hydrolase_fold"/>
</dbReference>
<sequence>MIDQDNMSALSRQLRDTVRFTRSFNAQASSFAQWQSTTRAFVVEALGVGNERAAQSRTLEQQDHKTHHTRLVELTFSSGEKTEAFLLLPFTKNKCPAVLLLHDHGSRFDIGKEKLIQTSDPDKAGSSEAWIKRCYGERYLGDMLVKRGYVVLCADALGWSSREGNGYDAQQALAANLMQFGTSLAAIVASEDLQAALYLSALPEVDERFVASMGFSFGGFRAWQVAALTPAISASVAINWMGQLAGLMQPGANLLRGQSAYYMLHPQLAGKLDYPDIAALVAPRHALFYAGDQDPHFPGETVEAAFAALASVWTAASAAAHLETRIWPAGHVFGPAQQDAAIQWMDSVFGQ</sequence>
<dbReference type="Gene3D" id="3.40.50.1820">
    <property type="entry name" value="alpha/beta hydrolase"/>
    <property type="match status" value="1"/>
</dbReference>
<name>A0A2P7BF49_9HYPH</name>